<feature type="modified residue" description="4-aspartylphosphate" evidence="2">
    <location>
        <position position="52"/>
    </location>
</feature>
<organism evidence="4 5">
    <name type="scientific">Parvularcula dongshanensis</name>
    <dbReference type="NCBI Taxonomy" id="1173995"/>
    <lineage>
        <taxon>Bacteria</taxon>
        <taxon>Pseudomonadati</taxon>
        <taxon>Pseudomonadota</taxon>
        <taxon>Alphaproteobacteria</taxon>
        <taxon>Parvularculales</taxon>
        <taxon>Parvularculaceae</taxon>
        <taxon>Parvularcula</taxon>
    </lineage>
</organism>
<accession>A0A840I442</accession>
<keyword evidence="5" id="KW-1185">Reference proteome</keyword>
<dbReference type="RefSeq" id="WP_183817108.1">
    <property type="nucleotide sequence ID" value="NZ_JACHOB010000002.1"/>
</dbReference>
<dbReference type="SMART" id="SM00448">
    <property type="entry name" value="REC"/>
    <property type="match status" value="1"/>
</dbReference>
<dbReference type="PANTHER" id="PTHR44591">
    <property type="entry name" value="STRESS RESPONSE REGULATOR PROTEIN 1"/>
    <property type="match status" value="1"/>
</dbReference>
<dbReference type="GO" id="GO:0000160">
    <property type="term" value="P:phosphorelay signal transduction system"/>
    <property type="evidence" value="ECO:0007669"/>
    <property type="project" value="InterPro"/>
</dbReference>
<name>A0A840I442_9PROT</name>
<comment type="caution">
    <text evidence="4">The sequence shown here is derived from an EMBL/GenBank/DDBJ whole genome shotgun (WGS) entry which is preliminary data.</text>
</comment>
<keyword evidence="1 2" id="KW-0597">Phosphoprotein</keyword>
<evidence type="ECO:0000256" key="1">
    <source>
        <dbReference type="ARBA" id="ARBA00022553"/>
    </source>
</evidence>
<evidence type="ECO:0000313" key="4">
    <source>
        <dbReference type="EMBL" id="MBB4658938.1"/>
    </source>
</evidence>
<dbReference type="PANTHER" id="PTHR44591:SF3">
    <property type="entry name" value="RESPONSE REGULATORY DOMAIN-CONTAINING PROTEIN"/>
    <property type="match status" value="1"/>
</dbReference>
<dbReference type="InterPro" id="IPR011006">
    <property type="entry name" value="CheY-like_superfamily"/>
</dbReference>
<dbReference type="Proteomes" id="UP000563524">
    <property type="component" value="Unassembled WGS sequence"/>
</dbReference>
<reference evidence="4 5" key="1">
    <citation type="submission" date="2020-08" db="EMBL/GenBank/DDBJ databases">
        <title>Genomic Encyclopedia of Type Strains, Phase IV (KMG-IV): sequencing the most valuable type-strain genomes for metagenomic binning, comparative biology and taxonomic classification.</title>
        <authorList>
            <person name="Goeker M."/>
        </authorList>
    </citation>
    <scope>NUCLEOTIDE SEQUENCE [LARGE SCALE GENOMIC DNA]</scope>
    <source>
        <strain evidence="4 5">DSM 102850</strain>
    </source>
</reference>
<gene>
    <name evidence="4" type="ORF">GGQ59_001452</name>
</gene>
<dbReference type="Pfam" id="PF00072">
    <property type="entry name" value="Response_reg"/>
    <property type="match status" value="1"/>
</dbReference>
<dbReference type="InterPro" id="IPR001789">
    <property type="entry name" value="Sig_transdc_resp-reg_receiver"/>
</dbReference>
<dbReference type="AlphaFoldDB" id="A0A840I442"/>
<dbReference type="Gene3D" id="3.40.50.2300">
    <property type="match status" value="1"/>
</dbReference>
<dbReference type="PROSITE" id="PS50110">
    <property type="entry name" value="RESPONSE_REGULATORY"/>
    <property type="match status" value="1"/>
</dbReference>
<protein>
    <submittedName>
        <fullName evidence="4">Two-component system chemotaxis response regulator CheY</fullName>
    </submittedName>
</protein>
<feature type="domain" description="Response regulatory" evidence="3">
    <location>
        <begin position="3"/>
        <end position="119"/>
    </location>
</feature>
<evidence type="ECO:0000259" key="3">
    <source>
        <dbReference type="PROSITE" id="PS50110"/>
    </source>
</evidence>
<evidence type="ECO:0000256" key="2">
    <source>
        <dbReference type="PROSITE-ProRule" id="PRU00169"/>
    </source>
</evidence>
<sequence>MADCLIVDDSEAMRDVAGRLLTGLGHSVRQAAGPDATLDACEEGMPEVLLLDWDLPAMGALDVLRAAADFPVDKRPVIILCATENDARQFALARAAGAPYHVLKPFDRESLRDVMRRAGFEERAVA</sequence>
<dbReference type="EMBL" id="JACHOB010000002">
    <property type="protein sequence ID" value="MBB4658938.1"/>
    <property type="molecule type" value="Genomic_DNA"/>
</dbReference>
<dbReference type="SUPFAM" id="SSF52172">
    <property type="entry name" value="CheY-like"/>
    <property type="match status" value="1"/>
</dbReference>
<proteinExistence type="predicted"/>
<evidence type="ECO:0000313" key="5">
    <source>
        <dbReference type="Proteomes" id="UP000563524"/>
    </source>
</evidence>
<dbReference type="InterPro" id="IPR050595">
    <property type="entry name" value="Bact_response_regulator"/>
</dbReference>